<evidence type="ECO:0000256" key="1">
    <source>
        <dbReference type="SAM" id="SignalP"/>
    </source>
</evidence>
<comment type="caution">
    <text evidence="2">The sequence shown here is derived from an EMBL/GenBank/DDBJ whole genome shotgun (WGS) entry which is preliminary data.</text>
</comment>
<proteinExistence type="predicted"/>
<dbReference type="Proteomes" id="UP001500618">
    <property type="component" value="Unassembled WGS sequence"/>
</dbReference>
<feature type="signal peptide" evidence="1">
    <location>
        <begin position="1"/>
        <end position="22"/>
    </location>
</feature>
<reference evidence="3" key="1">
    <citation type="journal article" date="2019" name="Int. J. Syst. Evol. Microbiol.">
        <title>The Global Catalogue of Microorganisms (GCM) 10K type strain sequencing project: providing services to taxonomists for standard genome sequencing and annotation.</title>
        <authorList>
            <consortium name="The Broad Institute Genomics Platform"/>
            <consortium name="The Broad Institute Genome Sequencing Center for Infectious Disease"/>
            <person name="Wu L."/>
            <person name="Ma J."/>
        </authorList>
    </citation>
    <scope>NUCLEOTIDE SEQUENCE [LARGE SCALE GENOMIC DNA]</scope>
    <source>
        <strain evidence="3">JCM 14718</strain>
    </source>
</reference>
<feature type="chain" id="PRO_5045478644" evidence="1">
    <location>
        <begin position="23"/>
        <end position="188"/>
    </location>
</feature>
<dbReference type="EMBL" id="BAAANY010000014">
    <property type="protein sequence ID" value="GAA1687353.1"/>
    <property type="molecule type" value="Genomic_DNA"/>
</dbReference>
<evidence type="ECO:0000313" key="2">
    <source>
        <dbReference type="EMBL" id="GAA1687353.1"/>
    </source>
</evidence>
<accession>A0ABP4TFT9</accession>
<keyword evidence="3" id="KW-1185">Reference proteome</keyword>
<keyword evidence="1" id="KW-0732">Signal</keyword>
<dbReference type="RefSeq" id="WP_163572194.1">
    <property type="nucleotide sequence ID" value="NZ_BAAANY010000014.1"/>
</dbReference>
<gene>
    <name evidence="2" type="ORF">GCM10009765_41150</name>
</gene>
<sequence>MRKLLAVLVATAVSIGSFLAVAESPAGAALIANSHQNVTLVDRQGHLRTVVANQSPAPGVPAEVQMYQVAASYMHNKSKIEALAESLCWDSYGCFFADANGGGQLIRIPNGQGINDLTQIQCPVTLGCRAGTFNDSLTSWASNWNFTGYVDAHYGCHDGLCWRLEQLPRGAYRNVPANANDQISSILG</sequence>
<organism evidence="2 3">
    <name type="scientific">Fodinicola feengrottensis</name>
    <dbReference type="NCBI Taxonomy" id="435914"/>
    <lineage>
        <taxon>Bacteria</taxon>
        <taxon>Bacillati</taxon>
        <taxon>Actinomycetota</taxon>
        <taxon>Actinomycetes</taxon>
        <taxon>Mycobacteriales</taxon>
        <taxon>Fodinicola</taxon>
    </lineage>
</organism>
<evidence type="ECO:0000313" key="3">
    <source>
        <dbReference type="Proteomes" id="UP001500618"/>
    </source>
</evidence>
<protein>
    <submittedName>
        <fullName evidence="2">Uncharacterized protein</fullName>
    </submittedName>
</protein>
<name>A0ABP4TFT9_9ACTN</name>